<proteinExistence type="predicted"/>
<dbReference type="PANTHER" id="PTHR10869:SF246">
    <property type="entry name" value="TRANSMEMBRANE PROLYL 4-HYDROXYLASE"/>
    <property type="match status" value="1"/>
</dbReference>
<evidence type="ECO:0000256" key="1">
    <source>
        <dbReference type="ARBA" id="ARBA00001961"/>
    </source>
</evidence>
<dbReference type="Proteomes" id="UP000190198">
    <property type="component" value="Unassembled WGS sequence"/>
</dbReference>
<dbReference type="PANTHER" id="PTHR10869">
    <property type="entry name" value="PROLYL 4-HYDROXYLASE ALPHA SUBUNIT"/>
    <property type="match status" value="1"/>
</dbReference>
<keyword evidence="2" id="KW-0479">Metal-binding</keyword>
<keyword evidence="6" id="KW-0408">Iron</keyword>
<dbReference type="InterPro" id="IPR045054">
    <property type="entry name" value="P4HA-like"/>
</dbReference>
<keyword evidence="9" id="KW-1185">Reference proteome</keyword>
<accession>A0A1T2KZY2</accession>
<dbReference type="AlphaFoldDB" id="A0A1T2KZY2"/>
<dbReference type="Pfam" id="PF13640">
    <property type="entry name" value="2OG-FeII_Oxy_3"/>
    <property type="match status" value="1"/>
</dbReference>
<name>A0A1T2KZY2_9GAMM</name>
<dbReference type="PROSITE" id="PS51471">
    <property type="entry name" value="FE2OG_OXY"/>
    <property type="match status" value="1"/>
</dbReference>
<evidence type="ECO:0000256" key="3">
    <source>
        <dbReference type="ARBA" id="ARBA00022896"/>
    </source>
</evidence>
<keyword evidence="3" id="KW-0847">Vitamin C</keyword>
<keyword evidence="4" id="KW-0223">Dioxygenase</keyword>
<evidence type="ECO:0000313" key="9">
    <source>
        <dbReference type="Proteomes" id="UP000190198"/>
    </source>
</evidence>
<dbReference type="GO" id="GO:0051213">
    <property type="term" value="F:dioxygenase activity"/>
    <property type="evidence" value="ECO:0007669"/>
    <property type="project" value="UniProtKB-KW"/>
</dbReference>
<reference evidence="8 9" key="1">
    <citation type="submission" date="2016-11" db="EMBL/GenBank/DDBJ databases">
        <title>Mixed transmission modes and dynamic genome evolution in an obligate animal-bacterial symbiosis.</title>
        <authorList>
            <person name="Russell S.L."/>
            <person name="Corbett-Detig R.B."/>
            <person name="Cavanaugh C.M."/>
        </authorList>
    </citation>
    <scope>NUCLEOTIDE SEQUENCE [LARGE SCALE GENOMIC DNA]</scope>
    <source>
        <strain evidence="8">Sp-SM6</strain>
    </source>
</reference>
<organism evidence="8 9">
    <name type="scientific">Solemya elarraichensis gill symbiont</name>
    <dbReference type="NCBI Taxonomy" id="1918949"/>
    <lineage>
        <taxon>Bacteria</taxon>
        <taxon>Pseudomonadati</taxon>
        <taxon>Pseudomonadota</taxon>
        <taxon>Gammaproteobacteria</taxon>
        <taxon>sulfur-oxidizing symbionts</taxon>
    </lineage>
</organism>
<dbReference type="SMART" id="SM00702">
    <property type="entry name" value="P4Hc"/>
    <property type="match status" value="1"/>
</dbReference>
<feature type="domain" description="Fe2OG dioxygenase" evidence="7">
    <location>
        <begin position="257"/>
        <end position="353"/>
    </location>
</feature>
<evidence type="ECO:0000256" key="4">
    <source>
        <dbReference type="ARBA" id="ARBA00022964"/>
    </source>
</evidence>
<keyword evidence="5" id="KW-0560">Oxidoreductase</keyword>
<gene>
    <name evidence="8" type="ORF">BOW52_08590</name>
</gene>
<dbReference type="InterPro" id="IPR044862">
    <property type="entry name" value="Pro_4_hyd_alph_FE2OG_OXY"/>
</dbReference>
<dbReference type="GO" id="GO:0005506">
    <property type="term" value="F:iron ion binding"/>
    <property type="evidence" value="ECO:0007669"/>
    <property type="project" value="InterPro"/>
</dbReference>
<dbReference type="Gene3D" id="2.60.120.620">
    <property type="entry name" value="q2cbj1_9rhob like domain"/>
    <property type="match status" value="1"/>
</dbReference>
<evidence type="ECO:0000256" key="5">
    <source>
        <dbReference type="ARBA" id="ARBA00023002"/>
    </source>
</evidence>
<sequence length="363" mass="41233">MLCLNNQESKKLTLMTMTDLDKDSEWHRLIRGSGNGLDTFLSCLIPLRSLQVTRTTIREQAAQSNTPNGFAIEKMIHLLNSWGAEPQPLPVSPATLYKQRFPLAISVSHQGKNRLLILTSINKNKAELINSNMTTRSVPLGVLQDFYAGTVFSFHVNDHTGKHDYTEKRRQEESYINAYKGSIREIRNFLSDNECEALIRLTEGRYQRSTIISYGPEKHKTLSDVRTSQSVLLKEKHALLDTIRQRAAANSHSSIQDIENLQCARYETGEEFGLHLDAFASRRKKTILVYLNDNFEGGETWFSEVDVTVEPEKGKALIFDNLNEMHLPHPLSMHAGLPITSGVKYVCNIWIHEHDPNQKRSAS</sequence>
<dbReference type="EMBL" id="MPRK01000182">
    <property type="protein sequence ID" value="OOZ38417.1"/>
    <property type="molecule type" value="Genomic_DNA"/>
</dbReference>
<evidence type="ECO:0000256" key="6">
    <source>
        <dbReference type="ARBA" id="ARBA00023004"/>
    </source>
</evidence>
<evidence type="ECO:0000256" key="2">
    <source>
        <dbReference type="ARBA" id="ARBA00022723"/>
    </source>
</evidence>
<comment type="cofactor">
    <cofactor evidence="1">
        <name>L-ascorbate</name>
        <dbReference type="ChEBI" id="CHEBI:38290"/>
    </cofactor>
</comment>
<dbReference type="InterPro" id="IPR006620">
    <property type="entry name" value="Pro_4_hyd_alph"/>
</dbReference>
<dbReference type="GO" id="GO:0031418">
    <property type="term" value="F:L-ascorbic acid binding"/>
    <property type="evidence" value="ECO:0007669"/>
    <property type="project" value="UniProtKB-KW"/>
</dbReference>
<dbReference type="InterPro" id="IPR005123">
    <property type="entry name" value="Oxoglu/Fe-dep_dioxygenase_dom"/>
</dbReference>
<evidence type="ECO:0000259" key="7">
    <source>
        <dbReference type="PROSITE" id="PS51471"/>
    </source>
</evidence>
<protein>
    <recommendedName>
        <fullName evidence="7">Fe2OG dioxygenase domain-containing protein</fullName>
    </recommendedName>
</protein>
<dbReference type="GO" id="GO:0016705">
    <property type="term" value="F:oxidoreductase activity, acting on paired donors, with incorporation or reduction of molecular oxygen"/>
    <property type="evidence" value="ECO:0007669"/>
    <property type="project" value="InterPro"/>
</dbReference>
<evidence type="ECO:0000313" key="8">
    <source>
        <dbReference type="EMBL" id="OOZ38417.1"/>
    </source>
</evidence>
<comment type="caution">
    <text evidence="8">The sequence shown here is derived from an EMBL/GenBank/DDBJ whole genome shotgun (WGS) entry which is preliminary data.</text>
</comment>